<feature type="region of interest" description="Disordered" evidence="1">
    <location>
        <begin position="105"/>
        <end position="142"/>
    </location>
</feature>
<organism evidence="2 3">
    <name type="scientific">Scrofimicrobium canadense</name>
    <dbReference type="NCBI Taxonomy" id="2652290"/>
    <lineage>
        <taxon>Bacteria</taxon>
        <taxon>Bacillati</taxon>
        <taxon>Actinomycetota</taxon>
        <taxon>Actinomycetes</taxon>
        <taxon>Actinomycetales</taxon>
        <taxon>Actinomycetaceae</taxon>
        <taxon>Scrofimicrobium</taxon>
    </lineage>
</organism>
<accession>A0A6N7W6S9</accession>
<dbReference type="RefSeq" id="WP_154546039.1">
    <property type="nucleotide sequence ID" value="NZ_VULO01000012.1"/>
</dbReference>
<proteinExistence type="predicted"/>
<sequence>MDHIEETPTIKLGDHIDAAPFSLTVHQALWISDVPPLIAGVGNKAFFAVRATVVNTASQPVPTHVFTGSLAWAAPREVPHSRMDSTDPTKYDTAVTNYRASRYPTNPARVVVPRKNKEQCEKDRPFSSEYTPTVSEHLGEDR</sequence>
<name>A0A6N7W6S9_9ACTO</name>
<dbReference type="AlphaFoldDB" id="A0A6N7W6S9"/>
<evidence type="ECO:0000313" key="3">
    <source>
        <dbReference type="Proteomes" id="UP000470875"/>
    </source>
</evidence>
<feature type="compositionally biased region" description="Basic and acidic residues" evidence="1">
    <location>
        <begin position="115"/>
        <end position="126"/>
    </location>
</feature>
<gene>
    <name evidence="2" type="ORF">FYJ24_10020</name>
</gene>
<comment type="caution">
    <text evidence="2">The sequence shown here is derived from an EMBL/GenBank/DDBJ whole genome shotgun (WGS) entry which is preliminary data.</text>
</comment>
<protein>
    <submittedName>
        <fullName evidence="2">Uncharacterized protein</fullName>
    </submittedName>
</protein>
<keyword evidence="3" id="KW-1185">Reference proteome</keyword>
<dbReference type="EMBL" id="VULO01000012">
    <property type="protein sequence ID" value="MSS85091.1"/>
    <property type="molecule type" value="Genomic_DNA"/>
</dbReference>
<reference evidence="2 3" key="1">
    <citation type="submission" date="2019-08" db="EMBL/GenBank/DDBJ databases">
        <title>In-depth cultivation of the pig gut microbiome towards novel bacterial diversity and tailored functional studies.</title>
        <authorList>
            <person name="Wylensek D."/>
            <person name="Hitch T.C.A."/>
            <person name="Clavel T."/>
        </authorList>
    </citation>
    <scope>NUCLEOTIDE SEQUENCE [LARGE SCALE GENOMIC DNA]</scope>
    <source>
        <strain evidence="2 3">WB03_NA08</strain>
    </source>
</reference>
<evidence type="ECO:0000256" key="1">
    <source>
        <dbReference type="SAM" id="MobiDB-lite"/>
    </source>
</evidence>
<dbReference type="Proteomes" id="UP000470875">
    <property type="component" value="Unassembled WGS sequence"/>
</dbReference>
<evidence type="ECO:0000313" key="2">
    <source>
        <dbReference type="EMBL" id="MSS85091.1"/>
    </source>
</evidence>